<keyword evidence="9" id="KW-1185">Reference proteome</keyword>
<sequence>MISGKLIFPALTLLAFVAIMLNGLTPIVPLILALAVHRLVIQKDSSLLVITMLVILVLGLRYIYFLPKETSLDLTENEEIYLIVKETSWKVDGNKLTLEGIAHQNRANEEVKVVYRIKNQEEKEQLNERIPEAISVKGLAKIPEGPSNFSQFDYPMYLKSKNIFCVLEATELVTLENNKKEKPLIYVLDSLRQRVLSHIDRTMTSQSSVYAKTLLFADKRTFKSDIMDSYKELGIIHLLSISGLHVSFLISLIRYLLLIMRVSKDSVDTALLFGLPFYGIVTGFGISVSRALGQVWFKLFLKKLSFSMTALDSWSSMLIITLLIQPYSLYTISFQLSYLISFIIIMFSGHPLFERLTKIQAYVIMNGLLLLSSIPILSYHFYGFSWGVLLLNSVFIPLVASLLLPLLLIIFVFSLLMPHSQLYHFMLYVTDKLIQFIELIAIKTSSNLNFNIITGRLSPLFYCFLVIFIMLLFIVLEKNRFKKYIIFPLLGILVCIYSVRYSPFGQVLLIDVGQGEAILIKEPWGKGNYLIDTGGQIAFKTEVWEERERKFNVGERIVLPVLKSEGVHKLESLIITHADIDHYGGMLGIIDQLPTKYVISSRETFMEENFQSLFPSIESYGTIIKEVVEDSDKYLPTNTYPLLFKGKSKSVSKNNNSLVLYGLIGEKTWLFTGDLEVDGEKSLLIKYPNMSVDILKVAHHGSHTSTHDALLEQINPETALISSGESNRHGHPHDSVVKKLIDHEISIYRTDTNGAVKYRYSNGSPIVNINNYLFSFKYVGKQRGE</sequence>
<dbReference type="SUPFAM" id="SSF81665">
    <property type="entry name" value="Calcium ATPase, transmembrane domain M"/>
    <property type="match status" value="1"/>
</dbReference>
<proteinExistence type="predicted"/>
<dbReference type="InterPro" id="IPR001279">
    <property type="entry name" value="Metallo-B-lactamas"/>
</dbReference>
<evidence type="ECO:0000256" key="6">
    <source>
        <dbReference type="SAM" id="Phobius"/>
    </source>
</evidence>
<protein>
    <submittedName>
        <fullName evidence="8">Competence protein ComEC</fullName>
    </submittedName>
</protein>
<dbReference type="PANTHER" id="PTHR30619:SF1">
    <property type="entry name" value="RECOMBINATION PROTEIN 2"/>
    <property type="match status" value="1"/>
</dbReference>
<dbReference type="InterPro" id="IPR004797">
    <property type="entry name" value="Competence_ComEC/Rec2"/>
</dbReference>
<evidence type="ECO:0000313" key="8">
    <source>
        <dbReference type="EMBL" id="SEI81084.1"/>
    </source>
</evidence>
<feature type="transmembrane region" description="Helical" evidence="6">
    <location>
        <begin position="47"/>
        <end position="65"/>
    </location>
</feature>
<name>A0A1H6TSB2_9LACT</name>
<evidence type="ECO:0000256" key="5">
    <source>
        <dbReference type="ARBA" id="ARBA00023136"/>
    </source>
</evidence>
<dbReference type="InterPro" id="IPR052159">
    <property type="entry name" value="Competence_DNA_uptake"/>
</dbReference>
<feature type="transmembrane region" description="Helical" evidence="6">
    <location>
        <begin position="394"/>
        <end position="417"/>
    </location>
</feature>
<dbReference type="RefSeq" id="WP_091634957.1">
    <property type="nucleotide sequence ID" value="NZ_FNYW01000022.1"/>
</dbReference>
<reference evidence="9" key="1">
    <citation type="submission" date="2016-10" db="EMBL/GenBank/DDBJ databases">
        <authorList>
            <person name="Varghese N."/>
            <person name="Submissions S."/>
        </authorList>
    </citation>
    <scope>NUCLEOTIDE SEQUENCE [LARGE SCALE GENOMIC DNA]</scope>
    <source>
        <strain evidence="9">DSM 25751</strain>
    </source>
</reference>
<dbReference type="PANTHER" id="PTHR30619">
    <property type="entry name" value="DNA INTERNALIZATION/COMPETENCE PROTEIN COMEC/REC2"/>
    <property type="match status" value="1"/>
</dbReference>
<comment type="subcellular location">
    <subcellularLocation>
        <location evidence="1">Cell membrane</location>
        <topology evidence="1">Multi-pass membrane protein</topology>
    </subcellularLocation>
</comment>
<dbReference type="InterPro" id="IPR036866">
    <property type="entry name" value="RibonucZ/Hydroxyglut_hydro"/>
</dbReference>
<dbReference type="Proteomes" id="UP000198564">
    <property type="component" value="Unassembled WGS sequence"/>
</dbReference>
<dbReference type="SMART" id="SM00849">
    <property type="entry name" value="Lactamase_B"/>
    <property type="match status" value="1"/>
</dbReference>
<dbReference type="SUPFAM" id="SSF56281">
    <property type="entry name" value="Metallo-hydrolase/oxidoreductase"/>
    <property type="match status" value="1"/>
</dbReference>
<evidence type="ECO:0000313" key="9">
    <source>
        <dbReference type="Proteomes" id="UP000198564"/>
    </source>
</evidence>
<dbReference type="InterPro" id="IPR023298">
    <property type="entry name" value="ATPase_P-typ_TM_dom_sf"/>
</dbReference>
<dbReference type="CDD" id="cd07731">
    <property type="entry name" value="ComA-like_MBL-fold"/>
    <property type="match status" value="1"/>
</dbReference>
<feature type="transmembrane region" description="Helical" evidence="6">
    <location>
        <begin position="359"/>
        <end position="382"/>
    </location>
</feature>
<organism evidence="8 9">
    <name type="scientific">Alkalibacterium gilvum</name>
    <dbReference type="NCBI Taxonomy" id="1130080"/>
    <lineage>
        <taxon>Bacteria</taxon>
        <taxon>Bacillati</taxon>
        <taxon>Bacillota</taxon>
        <taxon>Bacilli</taxon>
        <taxon>Lactobacillales</taxon>
        <taxon>Carnobacteriaceae</taxon>
        <taxon>Alkalibacterium</taxon>
    </lineage>
</organism>
<accession>A0A1H6TSB2</accession>
<feature type="transmembrane region" description="Helical" evidence="6">
    <location>
        <begin position="6"/>
        <end position="35"/>
    </location>
</feature>
<feature type="transmembrane region" description="Helical" evidence="6">
    <location>
        <begin position="459"/>
        <end position="477"/>
    </location>
</feature>
<dbReference type="Pfam" id="PF13567">
    <property type="entry name" value="DUF4131"/>
    <property type="match status" value="1"/>
</dbReference>
<dbReference type="Gene3D" id="3.60.15.10">
    <property type="entry name" value="Ribonuclease Z/Hydroxyacylglutathione hydrolase-like"/>
    <property type="match status" value="1"/>
</dbReference>
<feature type="transmembrane region" description="Helical" evidence="6">
    <location>
        <begin position="484"/>
        <end position="501"/>
    </location>
</feature>
<evidence type="ECO:0000256" key="1">
    <source>
        <dbReference type="ARBA" id="ARBA00004651"/>
    </source>
</evidence>
<gene>
    <name evidence="8" type="ORF">SAMN04488113_12215</name>
</gene>
<dbReference type="STRING" id="1130080.SAMN04488113_12215"/>
<dbReference type="GO" id="GO:0005886">
    <property type="term" value="C:plasma membrane"/>
    <property type="evidence" value="ECO:0007669"/>
    <property type="project" value="UniProtKB-SubCell"/>
</dbReference>
<keyword evidence="5 6" id="KW-0472">Membrane</keyword>
<dbReference type="Pfam" id="PF03772">
    <property type="entry name" value="Competence"/>
    <property type="match status" value="1"/>
</dbReference>
<feature type="domain" description="Metallo-beta-lactamase" evidence="7">
    <location>
        <begin position="514"/>
        <end position="725"/>
    </location>
</feature>
<dbReference type="NCBIfam" id="TIGR00361">
    <property type="entry name" value="ComEC_Rec2"/>
    <property type="match status" value="1"/>
</dbReference>
<evidence type="ECO:0000256" key="3">
    <source>
        <dbReference type="ARBA" id="ARBA00022692"/>
    </source>
</evidence>
<feature type="transmembrane region" description="Helical" evidence="6">
    <location>
        <begin position="269"/>
        <end position="292"/>
    </location>
</feature>
<dbReference type="InterPro" id="IPR025405">
    <property type="entry name" value="DUF4131"/>
</dbReference>
<feature type="transmembrane region" description="Helical" evidence="6">
    <location>
        <begin position="235"/>
        <end position="257"/>
    </location>
</feature>
<dbReference type="NCBIfam" id="TIGR00360">
    <property type="entry name" value="ComEC_N-term"/>
    <property type="match status" value="1"/>
</dbReference>
<keyword evidence="4 6" id="KW-1133">Transmembrane helix</keyword>
<dbReference type="AlphaFoldDB" id="A0A1H6TSB2"/>
<feature type="transmembrane region" description="Helical" evidence="6">
    <location>
        <begin position="336"/>
        <end position="353"/>
    </location>
</feature>
<dbReference type="InterPro" id="IPR004477">
    <property type="entry name" value="ComEC_N"/>
</dbReference>
<dbReference type="InterPro" id="IPR035681">
    <property type="entry name" value="ComA-like_MBL"/>
</dbReference>
<evidence type="ECO:0000256" key="4">
    <source>
        <dbReference type="ARBA" id="ARBA00022989"/>
    </source>
</evidence>
<dbReference type="Pfam" id="PF00753">
    <property type="entry name" value="Lactamase_B"/>
    <property type="match status" value="1"/>
</dbReference>
<keyword evidence="3 6" id="KW-0812">Transmembrane</keyword>
<dbReference type="EMBL" id="FNYW01000022">
    <property type="protein sequence ID" value="SEI81084.1"/>
    <property type="molecule type" value="Genomic_DNA"/>
</dbReference>
<evidence type="ECO:0000259" key="7">
    <source>
        <dbReference type="SMART" id="SM00849"/>
    </source>
</evidence>
<keyword evidence="2" id="KW-1003">Cell membrane</keyword>
<dbReference type="OrthoDB" id="9761531at2"/>
<evidence type="ECO:0000256" key="2">
    <source>
        <dbReference type="ARBA" id="ARBA00022475"/>
    </source>
</evidence>
<dbReference type="GO" id="GO:0030420">
    <property type="term" value="P:establishment of competence for transformation"/>
    <property type="evidence" value="ECO:0007669"/>
    <property type="project" value="InterPro"/>
</dbReference>